<protein>
    <submittedName>
        <fullName evidence="2">Uncharacterized protein</fullName>
    </submittedName>
</protein>
<organism evidence="2">
    <name type="scientific">Palpitomonas bilix</name>
    <dbReference type="NCBI Taxonomy" id="652834"/>
    <lineage>
        <taxon>Eukaryota</taxon>
        <taxon>Eukaryota incertae sedis</taxon>
    </lineage>
</organism>
<reference evidence="2" key="1">
    <citation type="submission" date="2021-01" db="EMBL/GenBank/DDBJ databases">
        <authorList>
            <person name="Corre E."/>
            <person name="Pelletier E."/>
            <person name="Niang G."/>
            <person name="Scheremetjew M."/>
            <person name="Finn R."/>
            <person name="Kale V."/>
            <person name="Holt S."/>
            <person name="Cochrane G."/>
            <person name="Meng A."/>
            <person name="Brown T."/>
            <person name="Cohen L."/>
        </authorList>
    </citation>
    <scope>NUCLEOTIDE SEQUENCE</scope>
    <source>
        <strain evidence="2">NIES-2562</strain>
    </source>
</reference>
<sequence length="185" mass="21392">MLKGEKSLQSTRLAGTFSKGGQSVDDADALKRRRTTLLDNEDVYKSRYSHRDPAIYPMPSNHSFAYFHRRNEMFSFDVHQSAVPILHQTEVKKMRKKLGGIRKSMSVQNERHNELHPSLSSTVAFKQSTRKGELSDTYEFDLVEVCPYFLCNYGADSSLLYHCLPPHVSFPHLRLSQHNDIYHIF</sequence>
<evidence type="ECO:0000313" key="2">
    <source>
        <dbReference type="EMBL" id="CAE0245725.1"/>
    </source>
</evidence>
<name>A0A7S3G5M0_9EUKA</name>
<gene>
    <name evidence="2" type="ORF">PBIL07802_LOCUS7907</name>
</gene>
<feature type="region of interest" description="Disordered" evidence="1">
    <location>
        <begin position="1"/>
        <end position="25"/>
    </location>
</feature>
<dbReference type="EMBL" id="HBIB01012125">
    <property type="protein sequence ID" value="CAE0245725.1"/>
    <property type="molecule type" value="Transcribed_RNA"/>
</dbReference>
<evidence type="ECO:0000256" key="1">
    <source>
        <dbReference type="SAM" id="MobiDB-lite"/>
    </source>
</evidence>
<dbReference type="AlphaFoldDB" id="A0A7S3G5M0"/>
<proteinExistence type="predicted"/>
<accession>A0A7S3G5M0</accession>